<evidence type="ECO:0000313" key="4">
    <source>
        <dbReference type="EMBL" id="SNR25793.1"/>
    </source>
</evidence>
<dbReference type="RefSeq" id="WP_089291017.1">
    <property type="nucleotide sequence ID" value="NZ_BOMU01000012.1"/>
</dbReference>
<dbReference type="PRINTS" id="PR00455">
    <property type="entry name" value="HTHTETR"/>
</dbReference>
<feature type="domain" description="HTH tetR-type" evidence="3">
    <location>
        <begin position="19"/>
        <end position="79"/>
    </location>
</feature>
<protein>
    <submittedName>
        <fullName evidence="4">Transcriptional regulator, TetR family</fullName>
    </submittedName>
</protein>
<keyword evidence="5" id="KW-1185">Reference proteome</keyword>
<dbReference type="OrthoDB" id="8617654at2"/>
<dbReference type="EMBL" id="FZNR01000001">
    <property type="protein sequence ID" value="SNR25793.1"/>
    <property type="molecule type" value="Genomic_DNA"/>
</dbReference>
<dbReference type="Gene3D" id="1.10.357.10">
    <property type="entry name" value="Tetracycline Repressor, domain 2"/>
    <property type="match status" value="1"/>
</dbReference>
<dbReference type="AlphaFoldDB" id="A0A238UWT8"/>
<dbReference type="Gene3D" id="1.10.10.60">
    <property type="entry name" value="Homeodomain-like"/>
    <property type="match status" value="1"/>
</dbReference>
<dbReference type="Pfam" id="PF00440">
    <property type="entry name" value="TetR_N"/>
    <property type="match status" value="1"/>
</dbReference>
<accession>A0A238UWT8</accession>
<reference evidence="4 5" key="1">
    <citation type="submission" date="2017-06" db="EMBL/GenBank/DDBJ databases">
        <authorList>
            <person name="Kim H.J."/>
            <person name="Triplett B.A."/>
        </authorList>
    </citation>
    <scope>NUCLEOTIDE SEQUENCE [LARGE SCALE GENOMIC DNA]</scope>
    <source>
        <strain evidence="4 5">DSM 43151</strain>
    </source>
</reference>
<dbReference type="PROSITE" id="PS50977">
    <property type="entry name" value="HTH_TETR_2"/>
    <property type="match status" value="1"/>
</dbReference>
<keyword evidence="1 2" id="KW-0238">DNA-binding</keyword>
<dbReference type="Proteomes" id="UP000198415">
    <property type="component" value="Unassembled WGS sequence"/>
</dbReference>
<organism evidence="4 5">
    <name type="scientific">Actinoplanes regularis</name>
    <dbReference type="NCBI Taxonomy" id="52697"/>
    <lineage>
        <taxon>Bacteria</taxon>
        <taxon>Bacillati</taxon>
        <taxon>Actinomycetota</taxon>
        <taxon>Actinomycetes</taxon>
        <taxon>Micromonosporales</taxon>
        <taxon>Micromonosporaceae</taxon>
        <taxon>Actinoplanes</taxon>
    </lineage>
</organism>
<sequence length="221" mass="24359">MNHRHPAPLDRLTRPEQKARTRQALLDAALSLMEQRSLSSIGLREVTRAAGVTPTAFYRHFPDVDSLGVALVDECLGSLRATIRTVRDGLSSSDEVINRSIGILTRQVHDHREHFRFIARERHGGVPAVRAAIAEQLDLFAAELATDLAGDKLLGGPQFDRWIATDLRMVTSLIVNHMVWTAAALLDAPPDSADAEARVVDAASRQLRLIVLGARHWATED</sequence>
<name>A0A238UWT8_9ACTN</name>
<feature type="DNA-binding region" description="H-T-H motif" evidence="2">
    <location>
        <begin position="42"/>
        <end position="61"/>
    </location>
</feature>
<dbReference type="InterPro" id="IPR050692">
    <property type="entry name" value="HTH_transcr_repressor_FabR"/>
</dbReference>
<dbReference type="PANTHER" id="PTHR47752:SF1">
    <property type="entry name" value="HTH-TYPE TRANSCRIPTIONAL REPRESSOR FABR"/>
    <property type="match status" value="1"/>
</dbReference>
<evidence type="ECO:0000313" key="5">
    <source>
        <dbReference type="Proteomes" id="UP000198415"/>
    </source>
</evidence>
<evidence type="ECO:0000256" key="1">
    <source>
        <dbReference type="ARBA" id="ARBA00023125"/>
    </source>
</evidence>
<evidence type="ECO:0000259" key="3">
    <source>
        <dbReference type="PROSITE" id="PS50977"/>
    </source>
</evidence>
<dbReference type="InterPro" id="IPR009057">
    <property type="entry name" value="Homeodomain-like_sf"/>
</dbReference>
<evidence type="ECO:0000256" key="2">
    <source>
        <dbReference type="PROSITE-ProRule" id="PRU00335"/>
    </source>
</evidence>
<dbReference type="InterPro" id="IPR001647">
    <property type="entry name" value="HTH_TetR"/>
</dbReference>
<gene>
    <name evidence="4" type="ORF">SAMN06264365_101188</name>
</gene>
<dbReference type="SUPFAM" id="SSF46689">
    <property type="entry name" value="Homeodomain-like"/>
    <property type="match status" value="1"/>
</dbReference>
<dbReference type="PANTHER" id="PTHR47752">
    <property type="entry name" value="HTH-TYPE TRANSCRIPTIONAL REPRESSOR FABR"/>
    <property type="match status" value="1"/>
</dbReference>
<proteinExistence type="predicted"/>
<dbReference type="GO" id="GO:0003677">
    <property type="term" value="F:DNA binding"/>
    <property type="evidence" value="ECO:0007669"/>
    <property type="project" value="UniProtKB-UniRule"/>
</dbReference>